<keyword evidence="3" id="KW-1185">Reference proteome</keyword>
<dbReference type="Proteomes" id="UP000523161">
    <property type="component" value="Unassembled WGS sequence"/>
</dbReference>
<gene>
    <name evidence="2" type="ORF">HRH59_01275</name>
</gene>
<comment type="caution">
    <text evidence="2">The sequence shown here is derived from an EMBL/GenBank/DDBJ whole genome shotgun (WGS) entry which is preliminary data.</text>
</comment>
<dbReference type="EMBL" id="JABSOD010000001">
    <property type="protein sequence ID" value="NRQ41208.1"/>
    <property type="molecule type" value="Genomic_DNA"/>
</dbReference>
<evidence type="ECO:0000313" key="2">
    <source>
        <dbReference type="EMBL" id="NRQ41208.1"/>
    </source>
</evidence>
<proteinExistence type="predicted"/>
<organism evidence="2 3">
    <name type="scientific">Rheinheimera lutimaris</name>
    <dbReference type="NCBI Taxonomy" id="2740584"/>
    <lineage>
        <taxon>Bacteria</taxon>
        <taxon>Pseudomonadati</taxon>
        <taxon>Pseudomonadota</taxon>
        <taxon>Gammaproteobacteria</taxon>
        <taxon>Chromatiales</taxon>
        <taxon>Chromatiaceae</taxon>
        <taxon>Rheinheimera</taxon>
    </lineage>
</organism>
<protein>
    <submittedName>
        <fullName evidence="2">GDYXXLXY domain-containing protein</fullName>
    </submittedName>
</protein>
<reference evidence="2 3" key="1">
    <citation type="submission" date="2020-06" db="EMBL/GenBank/DDBJ databases">
        <title>Rheinheimera sp. nov., a marine bacterium isolated from coastal.</title>
        <authorList>
            <person name="Yu Q."/>
            <person name="Qi Y."/>
            <person name="Pu J."/>
        </authorList>
    </citation>
    <scope>NUCLEOTIDE SEQUENCE [LARGE SCALE GENOMIC DNA]</scope>
    <source>
        <strain evidence="2 3">YQF-2</strain>
    </source>
</reference>
<dbReference type="Pfam" id="PF14345">
    <property type="entry name" value="GDYXXLXY"/>
    <property type="match status" value="1"/>
</dbReference>
<dbReference type="RefSeq" id="WP_173499451.1">
    <property type="nucleotide sequence ID" value="NZ_JABSOD010000001.1"/>
</dbReference>
<accession>A0A7Y5AMN2</accession>
<keyword evidence="1" id="KW-0732">Signal</keyword>
<evidence type="ECO:0000313" key="3">
    <source>
        <dbReference type="Proteomes" id="UP000523161"/>
    </source>
</evidence>
<dbReference type="AlphaFoldDB" id="A0A7Y5AMN2"/>
<feature type="signal peptide" evidence="1">
    <location>
        <begin position="1"/>
        <end position="26"/>
    </location>
</feature>
<name>A0A7Y5AMN2_9GAMM</name>
<evidence type="ECO:0000256" key="1">
    <source>
        <dbReference type="SAM" id="SignalP"/>
    </source>
</evidence>
<dbReference type="InterPro" id="IPR025833">
    <property type="entry name" value="GDYXXLXY"/>
</dbReference>
<sequence>MILKLYRPAIAAAVLLVLAVSGIAIAQFEHTLTTGRIVNIALAPLDPRSIMQGDYMALAYAIDRELPEDAAQYKYAWLSVDAEQRAALHSVSNNLPQDPQLVAVLLRRRDGMFSVGPNAFFFAEGTGALYEQAPYGQFRVDAGGKALLVSLLDENLQLLGKNNR</sequence>
<feature type="chain" id="PRO_5031300558" evidence="1">
    <location>
        <begin position="27"/>
        <end position="164"/>
    </location>
</feature>